<reference evidence="1 2" key="1">
    <citation type="submission" date="2017-12" db="EMBL/GenBank/DDBJ databases">
        <authorList>
            <person name="Paulsen S."/>
            <person name="Gram L.K."/>
        </authorList>
    </citation>
    <scope>NUCLEOTIDE SEQUENCE [LARGE SCALE GENOMIC DNA]</scope>
    <source>
        <strain evidence="1 2">S2897</strain>
    </source>
</reference>
<accession>A0A5S3Z2S5</accession>
<dbReference type="RefSeq" id="WP_138548399.1">
    <property type="nucleotide sequence ID" value="NZ_PNCG01000013.1"/>
</dbReference>
<name>A0A5S3Z2S5_9GAMM</name>
<gene>
    <name evidence="1" type="ORF">CWC05_12305</name>
</gene>
<dbReference type="SUPFAM" id="SSF50998">
    <property type="entry name" value="Quinoprotein alcohol dehydrogenase-like"/>
    <property type="match status" value="1"/>
</dbReference>
<reference evidence="2" key="2">
    <citation type="submission" date="2019-06" db="EMBL/GenBank/DDBJ databases">
        <title>Co-occurence of chitin degradation, pigmentation and bioactivity in marine Pseudoalteromonas.</title>
        <authorList>
            <person name="Sonnenschein E.C."/>
            <person name="Bech P.K."/>
        </authorList>
    </citation>
    <scope>NUCLEOTIDE SEQUENCE [LARGE SCALE GENOMIC DNA]</scope>
    <source>
        <strain evidence="2">S2897</strain>
    </source>
</reference>
<comment type="caution">
    <text evidence="1">The sequence shown here is derived from an EMBL/GenBank/DDBJ whole genome shotgun (WGS) entry which is preliminary data.</text>
</comment>
<sequence length="650" mass="73562">MKLFFSDSLSFFHFESGKVQVNLLEGIVFKKIEGNWVLQRLDKEKSFDKYVEINGSYCPAYKLNCGSYLYDGVGSDSWLGNELLNIRPSSIVAVIDCFVLFFNRDGGKRFLVSKYNGEEYSLLEGTKGVSFLDGFIYLQGARKTSSFKKLDKKLNLIWDYKLPRHEPWALPPLLFDDSVLFISPSDEKEEKKTKVRMLMQVDGAEKWTKEYGFKAKECFIHNETLVVSSLDGVYFLSPINGDVLDVVDVSNYKQNERDLSLENASTYIDGDSLYYSNYLIGSLFIYNLSDLTLKKEISLPQGIHIKRFMGKDEASGLYYFYASQPKKEVGNTFLLELDPNNLDAPIEFEPTPDISSRFVATEDTSEQCELHIDITTESLDDAIRFGEITVRKLAMQHSLSLLRSGPCLAEQGLKPDERFNGTIRLVLHDVQGDTAQIDEYLATLKQRVDEWAAGFDTLVGWFKNPDTGGYIRTQVFPRRAGQPEQVRILPKGNPFAEHELDDFVSDLESDTLKLDNKHYVARLTELTEAITSEQSSPQDMATASYFQGALAYMNNDEQAALEHYFTAAQQGCFTGVLSYMDLGGTPQPGQPLFTLVAAYNLIGQDAWSAQEDIDASTKRLTDSERHELDNAAQAIVDDWQRNEVKSFNLV</sequence>
<proteinExistence type="predicted"/>
<protein>
    <submittedName>
        <fullName evidence="1">Uncharacterized protein</fullName>
    </submittedName>
</protein>
<dbReference type="EMBL" id="PNCG01000013">
    <property type="protein sequence ID" value="TMP86579.1"/>
    <property type="molecule type" value="Genomic_DNA"/>
</dbReference>
<evidence type="ECO:0000313" key="2">
    <source>
        <dbReference type="Proteomes" id="UP000305874"/>
    </source>
</evidence>
<dbReference type="AlphaFoldDB" id="A0A5S3Z2S5"/>
<evidence type="ECO:0000313" key="1">
    <source>
        <dbReference type="EMBL" id="TMP86579.1"/>
    </source>
</evidence>
<dbReference type="Proteomes" id="UP000305874">
    <property type="component" value="Unassembled WGS sequence"/>
</dbReference>
<organism evidence="1 2">
    <name type="scientific">Pseudoalteromonas ruthenica</name>
    <dbReference type="NCBI Taxonomy" id="151081"/>
    <lineage>
        <taxon>Bacteria</taxon>
        <taxon>Pseudomonadati</taxon>
        <taxon>Pseudomonadota</taxon>
        <taxon>Gammaproteobacteria</taxon>
        <taxon>Alteromonadales</taxon>
        <taxon>Pseudoalteromonadaceae</taxon>
        <taxon>Pseudoalteromonas</taxon>
    </lineage>
</organism>
<dbReference type="InterPro" id="IPR011047">
    <property type="entry name" value="Quinoprotein_ADH-like_sf"/>
</dbReference>